<dbReference type="EMBL" id="VUJU01000846">
    <property type="protein sequence ID" value="KAF0768062.1"/>
    <property type="molecule type" value="Genomic_DNA"/>
</dbReference>
<protein>
    <submittedName>
        <fullName evidence="2">Uncharacterized protein</fullName>
    </submittedName>
</protein>
<accession>A0A6G0ZB05</accession>
<dbReference type="Proteomes" id="UP000478052">
    <property type="component" value="Unassembled WGS sequence"/>
</dbReference>
<feature type="compositionally biased region" description="Basic and acidic residues" evidence="1">
    <location>
        <begin position="122"/>
        <end position="145"/>
    </location>
</feature>
<keyword evidence="3" id="KW-1185">Reference proteome</keyword>
<proteinExistence type="predicted"/>
<feature type="region of interest" description="Disordered" evidence="1">
    <location>
        <begin position="98"/>
        <end position="175"/>
    </location>
</feature>
<comment type="caution">
    <text evidence="2">The sequence shown here is derived from an EMBL/GenBank/DDBJ whole genome shotgun (WGS) entry which is preliminary data.</text>
</comment>
<gene>
    <name evidence="2" type="ORF">FWK35_00006482</name>
</gene>
<reference evidence="2 3" key="1">
    <citation type="submission" date="2019-08" db="EMBL/GenBank/DDBJ databases">
        <title>Whole genome of Aphis craccivora.</title>
        <authorList>
            <person name="Voronova N.V."/>
            <person name="Shulinski R.S."/>
            <person name="Bandarenka Y.V."/>
            <person name="Zhorov D.G."/>
            <person name="Warner D."/>
        </authorList>
    </citation>
    <scope>NUCLEOTIDE SEQUENCE [LARGE SCALE GENOMIC DNA]</scope>
    <source>
        <strain evidence="2">180601</strain>
        <tissue evidence="2">Whole Body</tissue>
    </source>
</reference>
<name>A0A6G0ZB05_APHCR</name>
<sequence length="175" mass="18753">MTRFVPMRARWSDGRRHDPARGTVNGAKCQWRFSPVGTTHYTFIILYALGQVMGKGSSSDRARTRTTIGGRAAAAAVASDASTSTATVVVVQAVMRIPPPSSQTSSRPGIATRKSEGGILRLHVDDRGGGGARETSEREQRRVPEESGTGRAKKPDAAPSSLSTRGPSEIFFLRQ</sequence>
<evidence type="ECO:0000313" key="3">
    <source>
        <dbReference type="Proteomes" id="UP000478052"/>
    </source>
</evidence>
<organism evidence="2 3">
    <name type="scientific">Aphis craccivora</name>
    <name type="common">Cowpea aphid</name>
    <dbReference type="NCBI Taxonomy" id="307492"/>
    <lineage>
        <taxon>Eukaryota</taxon>
        <taxon>Metazoa</taxon>
        <taxon>Ecdysozoa</taxon>
        <taxon>Arthropoda</taxon>
        <taxon>Hexapoda</taxon>
        <taxon>Insecta</taxon>
        <taxon>Pterygota</taxon>
        <taxon>Neoptera</taxon>
        <taxon>Paraneoptera</taxon>
        <taxon>Hemiptera</taxon>
        <taxon>Sternorrhyncha</taxon>
        <taxon>Aphidomorpha</taxon>
        <taxon>Aphidoidea</taxon>
        <taxon>Aphididae</taxon>
        <taxon>Aphidini</taxon>
        <taxon>Aphis</taxon>
        <taxon>Aphis</taxon>
    </lineage>
</organism>
<evidence type="ECO:0000256" key="1">
    <source>
        <dbReference type="SAM" id="MobiDB-lite"/>
    </source>
</evidence>
<evidence type="ECO:0000313" key="2">
    <source>
        <dbReference type="EMBL" id="KAF0768062.1"/>
    </source>
</evidence>
<dbReference type="AlphaFoldDB" id="A0A6G0ZB05"/>